<dbReference type="Pfam" id="PF07690">
    <property type="entry name" value="MFS_1"/>
    <property type="match status" value="1"/>
</dbReference>
<feature type="transmembrane region" description="Helical" evidence="7">
    <location>
        <begin position="556"/>
        <end position="577"/>
    </location>
</feature>
<keyword evidence="10" id="KW-1185">Reference proteome</keyword>
<dbReference type="InterPro" id="IPR011701">
    <property type="entry name" value="MFS"/>
</dbReference>
<feature type="transmembrane region" description="Helical" evidence="7">
    <location>
        <begin position="119"/>
        <end position="141"/>
    </location>
</feature>
<dbReference type="Gene3D" id="1.20.1250.20">
    <property type="entry name" value="MFS general substrate transporter like domains"/>
    <property type="match status" value="2"/>
</dbReference>
<feature type="compositionally biased region" description="Low complexity" evidence="6">
    <location>
        <begin position="1"/>
        <end position="20"/>
    </location>
</feature>
<evidence type="ECO:0000256" key="6">
    <source>
        <dbReference type="SAM" id="MobiDB-lite"/>
    </source>
</evidence>
<dbReference type="OrthoDB" id="6770063at2759"/>
<comment type="subcellular location">
    <subcellularLocation>
        <location evidence="1">Membrane</location>
        <topology evidence="1">Multi-pass membrane protein</topology>
    </subcellularLocation>
</comment>
<evidence type="ECO:0000313" key="10">
    <source>
        <dbReference type="Proteomes" id="UP000095023"/>
    </source>
</evidence>
<feature type="transmembrane region" description="Helical" evidence="7">
    <location>
        <begin position="265"/>
        <end position="287"/>
    </location>
</feature>
<evidence type="ECO:0000256" key="2">
    <source>
        <dbReference type="ARBA" id="ARBA00008335"/>
    </source>
</evidence>
<dbReference type="AlphaFoldDB" id="A0A1E4TJQ0"/>
<feature type="transmembrane region" description="Helical" evidence="7">
    <location>
        <begin position="483"/>
        <end position="502"/>
    </location>
</feature>
<dbReference type="InterPro" id="IPR036259">
    <property type="entry name" value="MFS_trans_sf"/>
</dbReference>
<organism evidence="9 10">
    <name type="scientific">Tortispora caseinolytica NRRL Y-17796</name>
    <dbReference type="NCBI Taxonomy" id="767744"/>
    <lineage>
        <taxon>Eukaryota</taxon>
        <taxon>Fungi</taxon>
        <taxon>Dikarya</taxon>
        <taxon>Ascomycota</taxon>
        <taxon>Saccharomycotina</taxon>
        <taxon>Trigonopsidomycetes</taxon>
        <taxon>Trigonopsidales</taxon>
        <taxon>Trigonopsidaceae</taxon>
        <taxon>Tortispora</taxon>
    </lineage>
</organism>
<keyword evidence="3 7" id="KW-0812">Transmembrane</keyword>
<evidence type="ECO:0000256" key="3">
    <source>
        <dbReference type="ARBA" id="ARBA00022692"/>
    </source>
</evidence>
<gene>
    <name evidence="9" type="ORF">CANCADRAFT_569</name>
</gene>
<evidence type="ECO:0000256" key="7">
    <source>
        <dbReference type="SAM" id="Phobius"/>
    </source>
</evidence>
<feature type="transmembrane region" description="Helical" evidence="7">
    <location>
        <begin position="449"/>
        <end position="471"/>
    </location>
</feature>
<sequence length="594" mass="65364">MRKQTSSQSHTSSTAATLPRPSAPPAPSAQPSDTSPLLENSPPEWHATMQVRLIQVCLCLNVLLLGFERTSSAASAPSIGSDFHGSNKVQWVVNGYTIMSTAVQPYYGRLSDVYGRRHAFFISTVLFSIGQVFSFLCPSGHRHNLKYLVLSRMVAGIGGAGQMSMATIILNDIVPLRLRGLYQVSITLANGIGGIIGGGLGGYLAQNWTWRFVYLFQIPIALLTHILGYFFIPSNADLSLMRSQNYPCDDRPKPIQPAMDYKGSLCLFVSLVCLLLGISLGGSTLHWTSTSNIIFFSVSYLSFIGFLYIEDQYDITETKFQRAAPVGIHPLYLVKSVKSSAVLFTNFFSGFAVYTCLYLTPLFFQAVLWESVQLAGWRLVIPSASTILSSTLTGFLMHRFGLLATLVKFGAFVIGIGTVLMLLLCDKVINVPTQEGHGISHSFSYLSYLLPNHLGIGIIFPSSLFTMLAAWPQDHQAVVTCAVYLWRACGSIIGITISASTIDSYILTHLPQALADNGIAESDRKALVDIARHDLEHIRKLEHPIRRIISEIYRDGLARCFTICTIFACLGLFSSLFTRGDRLMRQAAVAARRR</sequence>
<evidence type="ECO:0000256" key="1">
    <source>
        <dbReference type="ARBA" id="ARBA00004141"/>
    </source>
</evidence>
<feature type="transmembrane region" description="Helical" evidence="7">
    <location>
        <begin position="293"/>
        <end position="309"/>
    </location>
</feature>
<evidence type="ECO:0000313" key="9">
    <source>
        <dbReference type="EMBL" id="ODV91985.1"/>
    </source>
</evidence>
<feature type="transmembrane region" description="Helical" evidence="7">
    <location>
        <begin position="186"/>
        <end position="206"/>
    </location>
</feature>
<feature type="transmembrane region" description="Helical" evidence="7">
    <location>
        <begin position="153"/>
        <end position="174"/>
    </location>
</feature>
<dbReference type="Proteomes" id="UP000095023">
    <property type="component" value="Unassembled WGS sequence"/>
</dbReference>
<evidence type="ECO:0000256" key="4">
    <source>
        <dbReference type="ARBA" id="ARBA00022989"/>
    </source>
</evidence>
<dbReference type="PANTHER" id="PTHR23501">
    <property type="entry name" value="MAJOR FACILITATOR SUPERFAMILY"/>
    <property type="match status" value="1"/>
</dbReference>
<dbReference type="GO" id="GO:0000329">
    <property type="term" value="C:fungal-type vacuole membrane"/>
    <property type="evidence" value="ECO:0007669"/>
    <property type="project" value="TreeGrafter"/>
</dbReference>
<evidence type="ECO:0000256" key="5">
    <source>
        <dbReference type="ARBA" id="ARBA00023136"/>
    </source>
</evidence>
<dbReference type="PANTHER" id="PTHR23501:SF81">
    <property type="entry name" value="VACUOLAR BASIC AMINO ACID TRANSPORTER 2"/>
    <property type="match status" value="1"/>
</dbReference>
<dbReference type="PROSITE" id="PS50850">
    <property type="entry name" value="MFS"/>
    <property type="match status" value="1"/>
</dbReference>
<comment type="similarity">
    <text evidence="2">Belongs to the major facilitator superfamily.</text>
</comment>
<reference evidence="10" key="1">
    <citation type="submission" date="2016-02" db="EMBL/GenBank/DDBJ databases">
        <title>Comparative genomics of biotechnologically important yeasts.</title>
        <authorList>
            <consortium name="DOE Joint Genome Institute"/>
            <person name="Riley R."/>
            <person name="Haridas S."/>
            <person name="Wolfe K.H."/>
            <person name="Lopes M.R."/>
            <person name="Hittinger C.T."/>
            <person name="Goker M."/>
            <person name="Salamov A."/>
            <person name="Wisecaver J."/>
            <person name="Long T.M."/>
            <person name="Aerts A.L."/>
            <person name="Barry K."/>
            <person name="Choi C."/>
            <person name="Clum A."/>
            <person name="Coughlan A.Y."/>
            <person name="Deshpande S."/>
            <person name="Douglass A.P."/>
            <person name="Hanson S.J."/>
            <person name="Klenk H.-P."/>
            <person name="Labutti K."/>
            <person name="Lapidus A."/>
            <person name="Lindquist E."/>
            <person name="Lipzen A."/>
            <person name="Meier-Kolthoff J.P."/>
            <person name="Ohm R.A."/>
            <person name="Otillar R.P."/>
            <person name="Pangilinan J."/>
            <person name="Peng Y."/>
            <person name="Rokas A."/>
            <person name="Rosa C.A."/>
            <person name="Scheuner C."/>
            <person name="Sibirny A.A."/>
            <person name="Slot J.C."/>
            <person name="Stielow J.B."/>
            <person name="Sun H."/>
            <person name="Kurtzman C.P."/>
            <person name="Blackwell M."/>
            <person name="Jeffries T.W."/>
            <person name="Grigoriev I.V."/>
        </authorList>
    </citation>
    <scope>NUCLEOTIDE SEQUENCE [LARGE SCALE GENOMIC DNA]</scope>
    <source>
        <strain evidence="10">NRRL Y-17796</strain>
    </source>
</reference>
<dbReference type="SUPFAM" id="SSF103473">
    <property type="entry name" value="MFS general substrate transporter"/>
    <property type="match status" value="1"/>
</dbReference>
<accession>A0A1E4TJQ0</accession>
<feature type="domain" description="Major facilitator superfamily (MFS) profile" evidence="8">
    <location>
        <begin position="54"/>
        <end position="583"/>
    </location>
</feature>
<feature type="transmembrane region" description="Helical" evidence="7">
    <location>
        <begin position="341"/>
        <end position="364"/>
    </location>
</feature>
<protein>
    <recommendedName>
        <fullName evidence="8">Major facilitator superfamily (MFS) profile domain-containing protein</fullName>
    </recommendedName>
</protein>
<feature type="transmembrane region" description="Helical" evidence="7">
    <location>
        <begin position="409"/>
        <end position="429"/>
    </location>
</feature>
<proteinExistence type="inferred from homology"/>
<keyword evidence="5 7" id="KW-0472">Membrane</keyword>
<evidence type="ECO:0000259" key="8">
    <source>
        <dbReference type="PROSITE" id="PS50850"/>
    </source>
</evidence>
<dbReference type="GO" id="GO:0015174">
    <property type="term" value="F:basic amino acid transmembrane transporter activity"/>
    <property type="evidence" value="ECO:0007669"/>
    <property type="project" value="TreeGrafter"/>
</dbReference>
<feature type="transmembrane region" description="Helical" evidence="7">
    <location>
        <begin position="212"/>
        <end position="232"/>
    </location>
</feature>
<dbReference type="EMBL" id="KV453841">
    <property type="protein sequence ID" value="ODV91985.1"/>
    <property type="molecule type" value="Genomic_DNA"/>
</dbReference>
<name>A0A1E4TJQ0_9ASCO</name>
<dbReference type="InterPro" id="IPR020846">
    <property type="entry name" value="MFS_dom"/>
</dbReference>
<feature type="transmembrane region" description="Helical" evidence="7">
    <location>
        <begin position="376"/>
        <end position="397"/>
    </location>
</feature>
<feature type="region of interest" description="Disordered" evidence="6">
    <location>
        <begin position="1"/>
        <end position="41"/>
    </location>
</feature>
<keyword evidence="4 7" id="KW-1133">Transmembrane helix</keyword>